<feature type="compositionally biased region" description="Polar residues" evidence="2">
    <location>
        <begin position="85"/>
        <end position="98"/>
    </location>
</feature>
<dbReference type="OrthoDB" id="8062037at2759"/>
<proteinExistence type="predicted"/>
<keyword evidence="1" id="KW-0863">Zinc-finger</keyword>
<dbReference type="PANTHER" id="PTHR22765">
    <property type="entry name" value="RING FINGER AND PROTEASE ASSOCIATED DOMAIN-CONTAINING"/>
    <property type="match status" value="1"/>
</dbReference>
<dbReference type="EMBL" id="CP063405">
    <property type="protein sequence ID" value="QSZ30423.1"/>
    <property type="molecule type" value="Genomic_DNA"/>
</dbReference>
<evidence type="ECO:0000313" key="5">
    <source>
        <dbReference type="Proteomes" id="UP000672032"/>
    </source>
</evidence>
<dbReference type="InterPro" id="IPR013083">
    <property type="entry name" value="Znf_RING/FYVE/PHD"/>
</dbReference>
<keyword evidence="1" id="KW-0479">Metal-binding</keyword>
<evidence type="ECO:0000256" key="1">
    <source>
        <dbReference type="PROSITE-ProRule" id="PRU00175"/>
    </source>
</evidence>
<keyword evidence="1" id="KW-0862">Zinc</keyword>
<feature type="compositionally biased region" description="Polar residues" evidence="2">
    <location>
        <begin position="52"/>
        <end position="62"/>
    </location>
</feature>
<feature type="compositionally biased region" description="Low complexity" evidence="2">
    <location>
        <begin position="35"/>
        <end position="51"/>
    </location>
</feature>
<dbReference type="InterPro" id="IPR051826">
    <property type="entry name" value="E3_ubiquitin-ligase_domain"/>
</dbReference>
<dbReference type="Gene3D" id="3.30.40.10">
    <property type="entry name" value="Zinc/RING finger domain, C3HC4 (zinc finger)"/>
    <property type="match status" value="1"/>
</dbReference>
<dbReference type="GO" id="GO:0008270">
    <property type="term" value="F:zinc ion binding"/>
    <property type="evidence" value="ECO:0007669"/>
    <property type="project" value="UniProtKB-KW"/>
</dbReference>
<dbReference type="GO" id="GO:0061630">
    <property type="term" value="F:ubiquitin protein ligase activity"/>
    <property type="evidence" value="ECO:0007669"/>
    <property type="project" value="TreeGrafter"/>
</dbReference>
<evidence type="ECO:0000259" key="3">
    <source>
        <dbReference type="PROSITE" id="PS50089"/>
    </source>
</evidence>
<sequence>MSFLLDSISEDLAARVHCRHQATRGQNYPERTSEEIVTSSSTTRQSRYTYSDNTQVTEQSYASSSNLTLTTTNRRIVGTPASRASMPSSHVPSNFSGSDNDDEDHIEPRSAFSMNHGPSNNRHSRQRQSNNTRRSPTTLHPNLEDTYANDRGAPNFSNTLPTLPEAPTPYQQHFGGILASHPGILQHDHPHHHVDIYGGMLLPQAPNNLDFEDSTMTTVIERALVPTADTGNDSCAICRELYDMDGHQSVEMPGCVHIFGKECIMKWLKECPHKMTCPMCRNETEITLLV</sequence>
<accession>A0A8A3NY17</accession>
<dbReference type="InterPro" id="IPR001841">
    <property type="entry name" value="Znf_RING"/>
</dbReference>
<feature type="region of interest" description="Disordered" evidence="2">
    <location>
        <begin position="22"/>
        <end position="154"/>
    </location>
</feature>
<evidence type="ECO:0000313" key="4">
    <source>
        <dbReference type="EMBL" id="QSZ30423.1"/>
    </source>
</evidence>
<dbReference type="GO" id="GO:0006511">
    <property type="term" value="P:ubiquitin-dependent protein catabolic process"/>
    <property type="evidence" value="ECO:0007669"/>
    <property type="project" value="TreeGrafter"/>
</dbReference>
<dbReference type="Pfam" id="PF13639">
    <property type="entry name" value="zf-RING_2"/>
    <property type="match status" value="1"/>
</dbReference>
<dbReference type="PROSITE" id="PS50089">
    <property type="entry name" value="ZF_RING_2"/>
    <property type="match status" value="1"/>
</dbReference>
<feature type="compositionally biased region" description="Low complexity" evidence="2">
    <location>
        <begin position="63"/>
        <end position="73"/>
    </location>
</feature>
<dbReference type="AlphaFoldDB" id="A0A8A3NY17"/>
<evidence type="ECO:0000256" key="2">
    <source>
        <dbReference type="SAM" id="MobiDB-lite"/>
    </source>
</evidence>
<keyword evidence="5" id="KW-1185">Reference proteome</keyword>
<organism evidence="4 5">
    <name type="scientific">Monilinia vaccinii-corymbosi</name>
    <dbReference type="NCBI Taxonomy" id="61207"/>
    <lineage>
        <taxon>Eukaryota</taxon>
        <taxon>Fungi</taxon>
        <taxon>Dikarya</taxon>
        <taxon>Ascomycota</taxon>
        <taxon>Pezizomycotina</taxon>
        <taxon>Leotiomycetes</taxon>
        <taxon>Helotiales</taxon>
        <taxon>Sclerotiniaceae</taxon>
        <taxon>Monilinia</taxon>
    </lineage>
</organism>
<feature type="domain" description="RING-type" evidence="3">
    <location>
        <begin position="235"/>
        <end position="281"/>
    </location>
</feature>
<dbReference type="PANTHER" id="PTHR22765:SF434">
    <property type="entry name" value="GB|AAD18119.1-RELATED"/>
    <property type="match status" value="1"/>
</dbReference>
<gene>
    <name evidence="4" type="ORF">DSL72_004946</name>
</gene>
<dbReference type="SUPFAM" id="SSF57850">
    <property type="entry name" value="RING/U-box"/>
    <property type="match status" value="1"/>
</dbReference>
<dbReference type="Proteomes" id="UP000672032">
    <property type="component" value="Chromosome 1"/>
</dbReference>
<reference evidence="4" key="1">
    <citation type="submission" date="2020-10" db="EMBL/GenBank/DDBJ databases">
        <title>Genome Sequence of Monilinia vaccinii-corymbosi Sheds Light on Mummy Berry Disease Infection of Blueberry and Mating Type.</title>
        <authorList>
            <person name="Yow A.G."/>
            <person name="Zhang Y."/>
            <person name="Bansal K."/>
            <person name="Eacker S.M."/>
            <person name="Sullivan S."/>
            <person name="Liachko I."/>
            <person name="Cubeta M.A."/>
            <person name="Rollins J.A."/>
            <person name="Ashrafi H."/>
        </authorList>
    </citation>
    <scope>NUCLEOTIDE SEQUENCE</scope>
    <source>
        <strain evidence="4">RL-1</strain>
    </source>
</reference>
<name>A0A8A3NY17_9HELO</name>
<protein>
    <recommendedName>
        <fullName evidence="3">RING-type domain-containing protein</fullName>
    </recommendedName>
</protein>